<feature type="compositionally biased region" description="Basic and acidic residues" evidence="1">
    <location>
        <begin position="41"/>
        <end position="54"/>
    </location>
</feature>
<name>A0A5B7FAE2_PORTR</name>
<evidence type="ECO:0000313" key="3">
    <source>
        <dbReference type="Proteomes" id="UP000324222"/>
    </source>
</evidence>
<evidence type="ECO:0000313" key="2">
    <source>
        <dbReference type="EMBL" id="MPC42276.1"/>
    </source>
</evidence>
<dbReference type="EMBL" id="VSRR010005376">
    <property type="protein sequence ID" value="MPC42276.1"/>
    <property type="molecule type" value="Genomic_DNA"/>
</dbReference>
<organism evidence="2 3">
    <name type="scientific">Portunus trituberculatus</name>
    <name type="common">Swimming crab</name>
    <name type="synonym">Neptunus trituberculatus</name>
    <dbReference type="NCBI Taxonomy" id="210409"/>
    <lineage>
        <taxon>Eukaryota</taxon>
        <taxon>Metazoa</taxon>
        <taxon>Ecdysozoa</taxon>
        <taxon>Arthropoda</taxon>
        <taxon>Crustacea</taxon>
        <taxon>Multicrustacea</taxon>
        <taxon>Malacostraca</taxon>
        <taxon>Eumalacostraca</taxon>
        <taxon>Eucarida</taxon>
        <taxon>Decapoda</taxon>
        <taxon>Pleocyemata</taxon>
        <taxon>Brachyura</taxon>
        <taxon>Eubrachyura</taxon>
        <taxon>Portunoidea</taxon>
        <taxon>Portunidae</taxon>
        <taxon>Portuninae</taxon>
        <taxon>Portunus</taxon>
    </lineage>
</organism>
<comment type="caution">
    <text evidence="2">The sequence shown here is derived from an EMBL/GenBank/DDBJ whole genome shotgun (WGS) entry which is preliminary data.</text>
</comment>
<keyword evidence="3" id="KW-1185">Reference proteome</keyword>
<dbReference type="AlphaFoldDB" id="A0A5B7FAE2"/>
<evidence type="ECO:0000256" key="1">
    <source>
        <dbReference type="SAM" id="MobiDB-lite"/>
    </source>
</evidence>
<accession>A0A5B7FAE2</accession>
<sequence length="108" mass="12375">MLIFPGMITISVLETRLNVLNPQRRFLLRLVVQVRQRAERCESQTKGTSEEDKTAYFSSSRQKRNNPRIILQRPAFVTSTSITATSVTTTTAPFSWSFPTIYIYILST</sequence>
<reference evidence="2 3" key="1">
    <citation type="submission" date="2019-05" db="EMBL/GenBank/DDBJ databases">
        <title>Another draft genome of Portunus trituberculatus and its Hox gene families provides insights of decapod evolution.</title>
        <authorList>
            <person name="Jeong J.-H."/>
            <person name="Song I."/>
            <person name="Kim S."/>
            <person name="Choi T."/>
            <person name="Kim D."/>
            <person name="Ryu S."/>
            <person name="Kim W."/>
        </authorList>
    </citation>
    <scope>NUCLEOTIDE SEQUENCE [LARGE SCALE GENOMIC DNA]</scope>
    <source>
        <tissue evidence="2">Muscle</tissue>
    </source>
</reference>
<dbReference type="Proteomes" id="UP000324222">
    <property type="component" value="Unassembled WGS sequence"/>
</dbReference>
<feature type="region of interest" description="Disordered" evidence="1">
    <location>
        <begin position="41"/>
        <end position="62"/>
    </location>
</feature>
<protein>
    <submittedName>
        <fullName evidence="2">Uncharacterized protein</fullName>
    </submittedName>
</protein>
<gene>
    <name evidence="2" type="ORF">E2C01_035895</name>
</gene>
<proteinExistence type="predicted"/>